<feature type="compositionally biased region" description="Low complexity" evidence="1">
    <location>
        <begin position="55"/>
        <end position="66"/>
    </location>
</feature>
<feature type="region of interest" description="Disordered" evidence="1">
    <location>
        <begin position="29"/>
        <end position="80"/>
    </location>
</feature>
<feature type="compositionally biased region" description="Low complexity" evidence="1">
    <location>
        <begin position="38"/>
        <end position="48"/>
    </location>
</feature>
<keyword evidence="3" id="KW-1185">Reference proteome</keyword>
<evidence type="ECO:0000313" key="3">
    <source>
        <dbReference type="Proteomes" id="UP000784294"/>
    </source>
</evidence>
<protein>
    <submittedName>
        <fullName evidence="2">Uncharacterized protein</fullName>
    </submittedName>
</protein>
<dbReference type="Gene3D" id="1.20.120.1050">
    <property type="match status" value="1"/>
</dbReference>
<dbReference type="OrthoDB" id="6248717at2759"/>
<name>A0A3S5AZA7_9PLAT</name>
<organism evidence="2 3">
    <name type="scientific">Protopolystoma xenopodis</name>
    <dbReference type="NCBI Taxonomy" id="117903"/>
    <lineage>
        <taxon>Eukaryota</taxon>
        <taxon>Metazoa</taxon>
        <taxon>Spiralia</taxon>
        <taxon>Lophotrochozoa</taxon>
        <taxon>Platyhelminthes</taxon>
        <taxon>Monogenea</taxon>
        <taxon>Polyopisthocotylea</taxon>
        <taxon>Polystomatidea</taxon>
        <taxon>Polystomatidae</taxon>
        <taxon>Protopolystoma</taxon>
    </lineage>
</organism>
<gene>
    <name evidence="2" type="ORF">PXEA_LOCUS22521</name>
</gene>
<dbReference type="EMBL" id="CAAALY010100150">
    <property type="protein sequence ID" value="VEL29081.1"/>
    <property type="molecule type" value="Genomic_DNA"/>
</dbReference>
<evidence type="ECO:0000313" key="2">
    <source>
        <dbReference type="EMBL" id="VEL29081.1"/>
    </source>
</evidence>
<reference evidence="2" key="1">
    <citation type="submission" date="2018-11" db="EMBL/GenBank/DDBJ databases">
        <authorList>
            <consortium name="Pathogen Informatics"/>
        </authorList>
    </citation>
    <scope>NUCLEOTIDE SEQUENCE</scope>
</reference>
<dbReference type="Proteomes" id="UP000784294">
    <property type="component" value="Unassembled WGS sequence"/>
</dbReference>
<accession>A0A3S5AZA7</accession>
<evidence type="ECO:0000256" key="1">
    <source>
        <dbReference type="SAM" id="MobiDB-lite"/>
    </source>
</evidence>
<dbReference type="AlphaFoldDB" id="A0A3S5AZA7"/>
<comment type="caution">
    <text evidence="2">The sequence shown here is derived from an EMBL/GenBank/DDBJ whole genome shotgun (WGS) entry which is preliminary data.</text>
</comment>
<sequence>MRDLEDRLETAQLQRQVLAELTSLLAPSSPFSSHRFMSPASPVGSLSSSPPPSPSATYASVNSGVAGPAGAGSSGSVRERDLASLERLSRGRLFSLTQLFTEYAEPFQLHEAKLAILRAGGNEAC</sequence>
<proteinExistence type="predicted"/>